<dbReference type="VEuPathDB" id="FungiDB:NEUTE1DRAFT_141879"/>
<dbReference type="GeneID" id="20826255"/>
<evidence type="ECO:0000313" key="1">
    <source>
        <dbReference type="EMBL" id="EGO51969.1"/>
    </source>
</evidence>
<dbReference type="RefSeq" id="XP_009855614.1">
    <property type="nucleotide sequence ID" value="XM_009857312.1"/>
</dbReference>
<dbReference type="Proteomes" id="UP000008065">
    <property type="component" value="Unassembled WGS sequence"/>
</dbReference>
<dbReference type="AlphaFoldDB" id="F8MYX1"/>
<accession>F8MYX1</accession>
<evidence type="ECO:0000313" key="2">
    <source>
        <dbReference type="Proteomes" id="UP000008065"/>
    </source>
</evidence>
<dbReference type="EMBL" id="GL891382">
    <property type="protein sequence ID" value="EGO51969.1"/>
    <property type="molecule type" value="Genomic_DNA"/>
</dbReference>
<reference evidence="2" key="1">
    <citation type="journal article" date="2011" name="Genetics">
        <title>Massive changes in genome architecture accompany the transition to self-fertility in the filamentous fungus Neurospora tetrasperma.</title>
        <authorList>
            <person name="Ellison C.E."/>
            <person name="Stajich J.E."/>
            <person name="Jacobson D.J."/>
            <person name="Natvig D.O."/>
            <person name="Lapidus A."/>
            <person name="Foster B."/>
            <person name="Aerts A."/>
            <person name="Riley R."/>
            <person name="Lindquist E.A."/>
            <person name="Grigoriev I.V."/>
            <person name="Taylor J.W."/>
        </authorList>
    </citation>
    <scope>NUCLEOTIDE SEQUENCE [LARGE SCALE GENOMIC DNA]</scope>
    <source>
        <strain evidence="2">FGSC 2508 / P0657</strain>
    </source>
</reference>
<dbReference type="HOGENOM" id="CLU_2528037_0_0_1"/>
<proteinExistence type="predicted"/>
<name>F8MYX1_NEUT8</name>
<protein>
    <submittedName>
        <fullName evidence="1">Uncharacterized protein</fullName>
    </submittedName>
</protein>
<sequence length="84" mass="9681">MKARVMDAYGEREVHGVEERVEEIVEESVRSVKERYVKVWTQLSTKLGFGEKKKKEKGVFGFLQGLEMRIGINGVFDRYDGPIS</sequence>
<organism evidence="1 2">
    <name type="scientific">Neurospora tetrasperma (strain FGSC 2508 / ATCC MYA-4615 / P0657)</name>
    <dbReference type="NCBI Taxonomy" id="510951"/>
    <lineage>
        <taxon>Eukaryota</taxon>
        <taxon>Fungi</taxon>
        <taxon>Dikarya</taxon>
        <taxon>Ascomycota</taxon>
        <taxon>Pezizomycotina</taxon>
        <taxon>Sordariomycetes</taxon>
        <taxon>Sordariomycetidae</taxon>
        <taxon>Sordariales</taxon>
        <taxon>Sordariaceae</taxon>
        <taxon>Neurospora</taxon>
    </lineage>
</organism>
<keyword evidence="2" id="KW-1185">Reference proteome</keyword>
<dbReference type="KEGG" id="nte:NEUTE1DRAFT141879"/>
<gene>
    <name evidence="1" type="ORF">NEUTE1DRAFT_141879</name>
</gene>